<keyword evidence="2" id="KW-1185">Reference proteome</keyword>
<name>A0A195F2J2_9HYME</name>
<gene>
    <name evidence="1" type="ORF">ALC56_11167</name>
</gene>
<dbReference type="Proteomes" id="UP000078541">
    <property type="component" value="Unassembled WGS sequence"/>
</dbReference>
<accession>A0A195F2J2</accession>
<evidence type="ECO:0000313" key="2">
    <source>
        <dbReference type="Proteomes" id="UP000078541"/>
    </source>
</evidence>
<evidence type="ECO:0000313" key="1">
    <source>
        <dbReference type="EMBL" id="KYN34678.1"/>
    </source>
</evidence>
<proteinExistence type="predicted"/>
<dbReference type="EMBL" id="KQ981856">
    <property type="protein sequence ID" value="KYN34678.1"/>
    <property type="molecule type" value="Genomic_DNA"/>
</dbReference>
<reference evidence="1 2" key="1">
    <citation type="submission" date="2016-03" db="EMBL/GenBank/DDBJ databases">
        <title>Trachymyrmex septentrionalis WGS genome.</title>
        <authorList>
            <person name="Nygaard S."/>
            <person name="Hu H."/>
            <person name="Boomsma J."/>
            <person name="Zhang G."/>
        </authorList>
    </citation>
    <scope>NUCLEOTIDE SEQUENCE [LARGE SCALE GENOMIC DNA]</scope>
    <source>
        <strain evidence="1">Tsep2-gDNA-1</strain>
        <tissue evidence="1">Whole body</tissue>
    </source>
</reference>
<sequence length="109" mass="12419">MCHKCLPMQSLSNLNVRAVACLELRRGTEKTKRGGRNREERDRTLGVFCAWPSRFCASATRAKEVAKQMAATLVFKTRKMTDPFFEDLPSTISIPVIQMTESRVNDKPR</sequence>
<protein>
    <submittedName>
        <fullName evidence="1">Uncharacterized protein</fullName>
    </submittedName>
</protein>
<organism evidence="1 2">
    <name type="scientific">Trachymyrmex septentrionalis</name>
    <dbReference type="NCBI Taxonomy" id="34720"/>
    <lineage>
        <taxon>Eukaryota</taxon>
        <taxon>Metazoa</taxon>
        <taxon>Ecdysozoa</taxon>
        <taxon>Arthropoda</taxon>
        <taxon>Hexapoda</taxon>
        <taxon>Insecta</taxon>
        <taxon>Pterygota</taxon>
        <taxon>Neoptera</taxon>
        <taxon>Endopterygota</taxon>
        <taxon>Hymenoptera</taxon>
        <taxon>Apocrita</taxon>
        <taxon>Aculeata</taxon>
        <taxon>Formicoidea</taxon>
        <taxon>Formicidae</taxon>
        <taxon>Myrmicinae</taxon>
        <taxon>Trachymyrmex</taxon>
    </lineage>
</organism>
<dbReference type="AlphaFoldDB" id="A0A195F2J2"/>